<reference evidence="1" key="1">
    <citation type="submission" date="2018-10" db="EMBL/GenBank/DDBJ databases">
        <title>Hidden diversity of soil giant viruses.</title>
        <authorList>
            <person name="Schulz F."/>
            <person name="Alteio L."/>
            <person name="Goudeau D."/>
            <person name="Ryan E.M."/>
            <person name="Malmstrom R.R."/>
            <person name="Blanchard J."/>
            <person name="Woyke T."/>
        </authorList>
    </citation>
    <scope>NUCLEOTIDE SEQUENCE</scope>
    <source>
        <strain evidence="1">FNV1</strain>
    </source>
</reference>
<protein>
    <submittedName>
        <fullName evidence="1">Uncharacterized protein</fullName>
    </submittedName>
</protein>
<dbReference type="EMBL" id="MK072139">
    <property type="protein sequence ID" value="AYV79303.1"/>
    <property type="molecule type" value="Genomic_DNA"/>
</dbReference>
<evidence type="ECO:0000313" key="1">
    <source>
        <dbReference type="EMBL" id="AYV79303.1"/>
    </source>
</evidence>
<sequence length="190" mass="22104">MSKVKPTVEPEYTPFQSVFAALIESWANSLTRGPSLIIAQYAGEIVTEHKCGPDCVTYFSEHTCCKKTHELPTQLYMLFYYPLFRNDLNATHLVNNILELLKTSDYLIDYIVHIQMERACYSAEYGRQTHIESVAEVLEYEQQIVTELFKRRCDKLTAIIGLPYRNLDIWRKCESLSEYYDYIASDQSAE</sequence>
<organism evidence="1">
    <name type="scientific">Faunusvirus sp</name>
    <dbReference type="NCBI Taxonomy" id="2487766"/>
    <lineage>
        <taxon>Viruses</taxon>
        <taxon>Varidnaviria</taxon>
        <taxon>Bamfordvirae</taxon>
        <taxon>Nucleocytoviricota</taxon>
        <taxon>Megaviricetes</taxon>
        <taxon>Imitervirales</taxon>
        <taxon>Mimiviridae</taxon>
    </lineage>
</organism>
<name>A0A3G5A0E5_9VIRU</name>
<proteinExistence type="predicted"/>
<gene>
    <name evidence="1" type="ORF">Faunusvirus8_20</name>
</gene>
<accession>A0A3G5A0E5</accession>